<dbReference type="AlphaFoldDB" id="A0A0P0XTX7"/>
<name>A0A0P0XTX7_ORYSJ</name>
<dbReference type="EMBL" id="AP014966">
    <property type="protein sequence ID" value="BAT10718.1"/>
    <property type="molecule type" value="Genomic_DNA"/>
</dbReference>
<feature type="non-terminal residue" evidence="1">
    <location>
        <position position="84"/>
    </location>
</feature>
<evidence type="ECO:0000313" key="2">
    <source>
        <dbReference type="Proteomes" id="UP000059680"/>
    </source>
</evidence>
<reference evidence="1 2" key="2">
    <citation type="journal article" date="2013" name="Plant Cell Physiol.">
        <title>Rice Annotation Project Database (RAP-DB): an integrative and interactive database for rice genomics.</title>
        <authorList>
            <person name="Sakai H."/>
            <person name="Lee S.S."/>
            <person name="Tanaka T."/>
            <person name="Numa H."/>
            <person name="Kim J."/>
            <person name="Kawahara Y."/>
            <person name="Wakimoto H."/>
            <person name="Yang C.C."/>
            <person name="Iwamoto M."/>
            <person name="Abe T."/>
            <person name="Yamada Y."/>
            <person name="Muto A."/>
            <person name="Inokuchi H."/>
            <person name="Ikemura T."/>
            <person name="Matsumoto T."/>
            <person name="Sasaki T."/>
            <person name="Itoh T."/>
        </authorList>
    </citation>
    <scope>NUCLEOTIDE SEQUENCE [LARGE SCALE GENOMIC DNA]</scope>
    <source>
        <strain evidence="2">cv. Nipponbare</strain>
    </source>
</reference>
<protein>
    <submittedName>
        <fullName evidence="1">Os10g0397433 protein</fullName>
    </submittedName>
</protein>
<reference evidence="2" key="1">
    <citation type="journal article" date="2005" name="Nature">
        <title>The map-based sequence of the rice genome.</title>
        <authorList>
            <consortium name="International rice genome sequencing project (IRGSP)"/>
            <person name="Matsumoto T."/>
            <person name="Wu J."/>
            <person name="Kanamori H."/>
            <person name="Katayose Y."/>
            <person name="Fujisawa M."/>
            <person name="Namiki N."/>
            <person name="Mizuno H."/>
            <person name="Yamamoto K."/>
            <person name="Antonio B.A."/>
            <person name="Baba T."/>
            <person name="Sakata K."/>
            <person name="Nagamura Y."/>
            <person name="Aoki H."/>
            <person name="Arikawa K."/>
            <person name="Arita K."/>
            <person name="Bito T."/>
            <person name="Chiden Y."/>
            <person name="Fujitsuka N."/>
            <person name="Fukunaka R."/>
            <person name="Hamada M."/>
            <person name="Harada C."/>
            <person name="Hayashi A."/>
            <person name="Hijishita S."/>
            <person name="Honda M."/>
            <person name="Hosokawa S."/>
            <person name="Ichikawa Y."/>
            <person name="Idonuma A."/>
            <person name="Iijima M."/>
            <person name="Ikeda M."/>
            <person name="Ikeno M."/>
            <person name="Ito K."/>
            <person name="Ito S."/>
            <person name="Ito T."/>
            <person name="Ito Y."/>
            <person name="Ito Y."/>
            <person name="Iwabuchi A."/>
            <person name="Kamiya K."/>
            <person name="Karasawa W."/>
            <person name="Kurita K."/>
            <person name="Katagiri S."/>
            <person name="Kikuta A."/>
            <person name="Kobayashi H."/>
            <person name="Kobayashi N."/>
            <person name="Machita K."/>
            <person name="Maehara T."/>
            <person name="Masukawa M."/>
            <person name="Mizubayashi T."/>
            <person name="Mukai Y."/>
            <person name="Nagasaki H."/>
            <person name="Nagata Y."/>
            <person name="Naito S."/>
            <person name="Nakashima M."/>
            <person name="Nakama Y."/>
            <person name="Nakamichi Y."/>
            <person name="Nakamura M."/>
            <person name="Meguro A."/>
            <person name="Negishi M."/>
            <person name="Ohta I."/>
            <person name="Ohta T."/>
            <person name="Okamoto M."/>
            <person name="Ono N."/>
            <person name="Saji S."/>
            <person name="Sakaguchi M."/>
            <person name="Sakai K."/>
            <person name="Shibata M."/>
            <person name="Shimokawa T."/>
            <person name="Song J."/>
            <person name="Takazaki Y."/>
            <person name="Terasawa K."/>
            <person name="Tsugane M."/>
            <person name="Tsuji K."/>
            <person name="Ueda S."/>
            <person name="Waki K."/>
            <person name="Yamagata H."/>
            <person name="Yamamoto M."/>
            <person name="Yamamoto S."/>
            <person name="Yamane H."/>
            <person name="Yoshiki S."/>
            <person name="Yoshihara R."/>
            <person name="Yukawa K."/>
            <person name="Zhong H."/>
            <person name="Yano M."/>
            <person name="Yuan Q."/>
            <person name="Ouyang S."/>
            <person name="Liu J."/>
            <person name="Jones K.M."/>
            <person name="Gansberger K."/>
            <person name="Moffat K."/>
            <person name="Hill J."/>
            <person name="Bera J."/>
            <person name="Fadrosh D."/>
            <person name="Jin S."/>
            <person name="Johri S."/>
            <person name="Kim M."/>
            <person name="Overton L."/>
            <person name="Reardon M."/>
            <person name="Tsitrin T."/>
            <person name="Vuong H."/>
            <person name="Weaver B."/>
            <person name="Ciecko A."/>
            <person name="Tallon L."/>
            <person name="Jackson J."/>
            <person name="Pai G."/>
            <person name="Aken S.V."/>
            <person name="Utterback T."/>
            <person name="Reidmuller S."/>
            <person name="Feldblyum T."/>
            <person name="Hsiao J."/>
            <person name="Zismann V."/>
            <person name="Iobst S."/>
            <person name="de Vazeille A.R."/>
            <person name="Buell C.R."/>
            <person name="Ying K."/>
            <person name="Li Y."/>
            <person name="Lu T."/>
            <person name="Huang Y."/>
            <person name="Zhao Q."/>
            <person name="Feng Q."/>
            <person name="Zhang L."/>
            <person name="Zhu J."/>
            <person name="Weng Q."/>
            <person name="Mu J."/>
            <person name="Lu Y."/>
            <person name="Fan D."/>
            <person name="Liu Y."/>
            <person name="Guan J."/>
            <person name="Zhang Y."/>
            <person name="Yu S."/>
            <person name="Liu X."/>
            <person name="Zhang Y."/>
            <person name="Hong G."/>
            <person name="Han B."/>
            <person name="Choisne N."/>
            <person name="Demange N."/>
            <person name="Orjeda G."/>
            <person name="Samain S."/>
            <person name="Cattolico L."/>
            <person name="Pelletier E."/>
            <person name="Couloux A."/>
            <person name="Segurens B."/>
            <person name="Wincker P."/>
            <person name="D'Hont A."/>
            <person name="Scarpelli C."/>
            <person name="Weissenbach J."/>
            <person name="Salanoubat M."/>
            <person name="Quetier F."/>
            <person name="Yu Y."/>
            <person name="Kim H.R."/>
            <person name="Rambo T."/>
            <person name="Currie J."/>
            <person name="Collura K."/>
            <person name="Luo M."/>
            <person name="Yang T."/>
            <person name="Ammiraju J.S.S."/>
            <person name="Engler F."/>
            <person name="Soderlund C."/>
            <person name="Wing R.A."/>
            <person name="Palmer L.E."/>
            <person name="de la Bastide M."/>
            <person name="Spiegel L."/>
            <person name="Nascimento L."/>
            <person name="Zutavern T."/>
            <person name="O'Shaughnessy A."/>
            <person name="Dike S."/>
            <person name="Dedhia N."/>
            <person name="Preston R."/>
            <person name="Balija V."/>
            <person name="McCombie W.R."/>
            <person name="Chow T."/>
            <person name="Chen H."/>
            <person name="Chung M."/>
            <person name="Chen C."/>
            <person name="Shaw J."/>
            <person name="Wu H."/>
            <person name="Hsiao K."/>
            <person name="Chao Y."/>
            <person name="Chu M."/>
            <person name="Cheng C."/>
            <person name="Hour A."/>
            <person name="Lee P."/>
            <person name="Lin S."/>
            <person name="Lin Y."/>
            <person name="Liou J."/>
            <person name="Liu S."/>
            <person name="Hsing Y."/>
            <person name="Raghuvanshi S."/>
            <person name="Mohanty A."/>
            <person name="Bharti A.K."/>
            <person name="Gaur A."/>
            <person name="Gupta V."/>
            <person name="Kumar D."/>
            <person name="Ravi V."/>
            <person name="Vij S."/>
            <person name="Kapur A."/>
            <person name="Khurana P."/>
            <person name="Khurana P."/>
            <person name="Khurana J.P."/>
            <person name="Tyagi A.K."/>
            <person name="Gaikwad K."/>
            <person name="Singh A."/>
            <person name="Dalal V."/>
            <person name="Srivastava S."/>
            <person name="Dixit A."/>
            <person name="Pal A.K."/>
            <person name="Ghazi I.A."/>
            <person name="Yadav M."/>
            <person name="Pandit A."/>
            <person name="Bhargava A."/>
            <person name="Sureshbabu K."/>
            <person name="Batra K."/>
            <person name="Sharma T.R."/>
            <person name="Mohapatra T."/>
            <person name="Singh N.K."/>
            <person name="Messing J."/>
            <person name="Nelson A.B."/>
            <person name="Fuks G."/>
            <person name="Kavchok S."/>
            <person name="Keizer G."/>
            <person name="Linton E."/>
            <person name="Llaca V."/>
            <person name="Song R."/>
            <person name="Tanyolac B."/>
            <person name="Young S."/>
            <person name="Ho-Il K."/>
            <person name="Hahn J.H."/>
            <person name="Sangsakoo G."/>
            <person name="Vanavichit A."/>
            <person name="de Mattos Luiz.A.T."/>
            <person name="Zimmer P.D."/>
            <person name="Malone G."/>
            <person name="Dellagostin O."/>
            <person name="de Oliveira A.C."/>
            <person name="Bevan M."/>
            <person name="Bancroft I."/>
            <person name="Minx P."/>
            <person name="Cordum H."/>
            <person name="Wilson R."/>
            <person name="Cheng Z."/>
            <person name="Jin W."/>
            <person name="Jiang J."/>
            <person name="Leong S.A."/>
            <person name="Iwama H."/>
            <person name="Gojobori T."/>
            <person name="Itoh T."/>
            <person name="Niimura Y."/>
            <person name="Fujii Y."/>
            <person name="Habara T."/>
            <person name="Sakai H."/>
            <person name="Sato Y."/>
            <person name="Wilson G."/>
            <person name="Kumar K."/>
            <person name="McCouch S."/>
            <person name="Juretic N."/>
            <person name="Hoen D."/>
            <person name="Wright S."/>
            <person name="Bruskiewich R."/>
            <person name="Bureau T."/>
            <person name="Miyao A."/>
            <person name="Hirochika H."/>
            <person name="Nishikawa T."/>
            <person name="Kadowaki K."/>
            <person name="Sugiura M."/>
            <person name="Burr B."/>
            <person name="Sasaki T."/>
        </authorList>
    </citation>
    <scope>NUCLEOTIDE SEQUENCE [LARGE SCALE GENOMIC DNA]</scope>
    <source>
        <strain evidence="2">cv. Nipponbare</strain>
    </source>
</reference>
<dbReference type="eggNOG" id="ENOG502R55Y">
    <property type="taxonomic scope" value="Eukaryota"/>
</dbReference>
<sequence>MVVMVVIPDRFTLCGLEQRHLWWHQPAQEEPEPELVAEWQDQLPLPVQTPGVTVVVLSCWNVLHKLTLLECCLSMLVKPRLEPP</sequence>
<accession>A0A0P0XTX7</accession>
<reference evidence="1 2" key="3">
    <citation type="journal article" date="2013" name="Rice">
        <title>Improvement of the Oryza sativa Nipponbare reference genome using next generation sequence and optical map data.</title>
        <authorList>
            <person name="Kawahara Y."/>
            <person name="de la Bastide M."/>
            <person name="Hamilton J.P."/>
            <person name="Kanamori H."/>
            <person name="McCombie W.R."/>
            <person name="Ouyang S."/>
            <person name="Schwartz D.C."/>
            <person name="Tanaka T."/>
            <person name="Wu J."/>
            <person name="Zhou S."/>
            <person name="Childs K.L."/>
            <person name="Davidson R.M."/>
            <person name="Lin H."/>
            <person name="Quesada-Ocampo L."/>
            <person name="Vaillancourt B."/>
            <person name="Sakai H."/>
            <person name="Lee S.S."/>
            <person name="Kim J."/>
            <person name="Numa H."/>
            <person name="Itoh T."/>
            <person name="Buell C.R."/>
            <person name="Matsumoto T."/>
        </authorList>
    </citation>
    <scope>NUCLEOTIDE SEQUENCE [LARGE SCALE GENOMIC DNA]</scope>
    <source>
        <strain evidence="2">cv. Nipponbare</strain>
    </source>
</reference>
<dbReference type="InParanoid" id="A0A0P0XTX7"/>
<dbReference type="Proteomes" id="UP000059680">
    <property type="component" value="Chromosome 10"/>
</dbReference>
<evidence type="ECO:0000313" key="1">
    <source>
        <dbReference type="EMBL" id="BAT10718.1"/>
    </source>
</evidence>
<proteinExistence type="predicted"/>
<keyword evidence="2" id="KW-1185">Reference proteome</keyword>
<organism evidence="1 2">
    <name type="scientific">Oryza sativa subsp. japonica</name>
    <name type="common">Rice</name>
    <dbReference type="NCBI Taxonomy" id="39947"/>
    <lineage>
        <taxon>Eukaryota</taxon>
        <taxon>Viridiplantae</taxon>
        <taxon>Streptophyta</taxon>
        <taxon>Embryophyta</taxon>
        <taxon>Tracheophyta</taxon>
        <taxon>Spermatophyta</taxon>
        <taxon>Magnoliopsida</taxon>
        <taxon>Liliopsida</taxon>
        <taxon>Poales</taxon>
        <taxon>Poaceae</taxon>
        <taxon>BOP clade</taxon>
        <taxon>Oryzoideae</taxon>
        <taxon>Oryzeae</taxon>
        <taxon>Oryzinae</taxon>
        <taxon>Oryza</taxon>
        <taxon>Oryza sativa</taxon>
    </lineage>
</organism>
<dbReference type="PaxDb" id="39947-A0A0P0XTX7"/>
<gene>
    <name evidence="1" type="ordered locus">Os10g0397433</name>
    <name evidence="1" type="ORF">OSNPB_100397433</name>
</gene>